<dbReference type="Gene3D" id="1.10.10.10">
    <property type="entry name" value="Winged helix-like DNA-binding domain superfamily/Winged helix DNA-binding domain"/>
    <property type="match status" value="1"/>
</dbReference>
<organism evidence="4 5">
    <name type="scientific">Paralvinella palmiformis</name>
    <dbReference type="NCBI Taxonomy" id="53620"/>
    <lineage>
        <taxon>Eukaryota</taxon>
        <taxon>Metazoa</taxon>
        <taxon>Spiralia</taxon>
        <taxon>Lophotrochozoa</taxon>
        <taxon>Annelida</taxon>
        <taxon>Polychaeta</taxon>
        <taxon>Sedentaria</taxon>
        <taxon>Canalipalpata</taxon>
        <taxon>Terebellida</taxon>
        <taxon>Terebelliformia</taxon>
        <taxon>Alvinellidae</taxon>
        <taxon>Paralvinella</taxon>
    </lineage>
</organism>
<proteinExistence type="predicted"/>
<dbReference type="Proteomes" id="UP001208570">
    <property type="component" value="Unassembled WGS sequence"/>
</dbReference>
<gene>
    <name evidence="4" type="ORF">LSH36_184g00005</name>
</gene>
<name>A0AAD9N7E7_9ANNE</name>
<dbReference type="InterPro" id="IPR036390">
    <property type="entry name" value="WH_DNA-bd_sf"/>
</dbReference>
<dbReference type="InterPro" id="IPR036388">
    <property type="entry name" value="WH-like_DNA-bd_sf"/>
</dbReference>
<keyword evidence="2" id="KW-0539">Nucleus</keyword>
<dbReference type="SUPFAM" id="SSF46785">
    <property type="entry name" value="Winged helix' DNA-binding domain"/>
    <property type="match status" value="1"/>
</dbReference>
<comment type="subcellular location">
    <subcellularLocation>
        <location evidence="2">Nucleus</location>
    </subcellularLocation>
</comment>
<dbReference type="AlphaFoldDB" id="A0AAD9N7E7"/>
<protein>
    <recommendedName>
        <fullName evidence="3">Fork-head domain-containing protein</fullName>
    </recommendedName>
</protein>
<reference evidence="4" key="1">
    <citation type="journal article" date="2023" name="Mol. Biol. Evol.">
        <title>Third-Generation Sequencing Reveals the Adaptive Role of the Epigenome in Three Deep-Sea Polychaetes.</title>
        <authorList>
            <person name="Perez M."/>
            <person name="Aroh O."/>
            <person name="Sun Y."/>
            <person name="Lan Y."/>
            <person name="Juniper S.K."/>
            <person name="Young C.R."/>
            <person name="Angers B."/>
            <person name="Qian P.Y."/>
        </authorList>
    </citation>
    <scope>NUCLEOTIDE SEQUENCE</scope>
    <source>
        <strain evidence="4">P08H-3</strain>
    </source>
</reference>
<dbReference type="GO" id="GO:0003700">
    <property type="term" value="F:DNA-binding transcription factor activity"/>
    <property type="evidence" value="ECO:0007669"/>
    <property type="project" value="InterPro"/>
</dbReference>
<dbReference type="PRINTS" id="PR00053">
    <property type="entry name" value="FORKHEAD"/>
</dbReference>
<dbReference type="EMBL" id="JAODUP010000184">
    <property type="protein sequence ID" value="KAK2157781.1"/>
    <property type="molecule type" value="Genomic_DNA"/>
</dbReference>
<keyword evidence="1 2" id="KW-0238">DNA-binding</keyword>
<dbReference type="GO" id="GO:0043565">
    <property type="term" value="F:sequence-specific DNA binding"/>
    <property type="evidence" value="ECO:0007669"/>
    <property type="project" value="InterPro"/>
</dbReference>
<dbReference type="SMART" id="SM00339">
    <property type="entry name" value="FH"/>
    <property type="match status" value="1"/>
</dbReference>
<evidence type="ECO:0000256" key="1">
    <source>
        <dbReference type="ARBA" id="ARBA00023125"/>
    </source>
</evidence>
<dbReference type="PROSITE" id="PS00658">
    <property type="entry name" value="FORK_HEAD_2"/>
    <property type="match status" value="1"/>
</dbReference>
<evidence type="ECO:0000313" key="4">
    <source>
        <dbReference type="EMBL" id="KAK2157781.1"/>
    </source>
</evidence>
<dbReference type="Pfam" id="PF00250">
    <property type="entry name" value="Forkhead"/>
    <property type="match status" value="1"/>
</dbReference>
<dbReference type="GO" id="GO:0005634">
    <property type="term" value="C:nucleus"/>
    <property type="evidence" value="ECO:0007669"/>
    <property type="project" value="UniProtKB-SubCell"/>
</dbReference>
<comment type="caution">
    <text evidence="4">The sequence shown here is derived from an EMBL/GenBank/DDBJ whole genome shotgun (WGS) entry which is preliminary data.</text>
</comment>
<dbReference type="InterPro" id="IPR001766">
    <property type="entry name" value="Fork_head_dom"/>
</dbReference>
<feature type="domain" description="Fork-head" evidence="3">
    <location>
        <begin position="282"/>
        <end position="380"/>
    </location>
</feature>
<dbReference type="InterPro" id="IPR030456">
    <property type="entry name" value="TF_fork_head_CS_2"/>
</dbReference>
<accession>A0AAD9N7E7</accession>
<evidence type="ECO:0000313" key="5">
    <source>
        <dbReference type="Proteomes" id="UP001208570"/>
    </source>
</evidence>
<feature type="DNA-binding region" description="Fork-head" evidence="2">
    <location>
        <begin position="282"/>
        <end position="380"/>
    </location>
</feature>
<keyword evidence="5" id="KW-1185">Reference proteome</keyword>
<evidence type="ECO:0000259" key="3">
    <source>
        <dbReference type="PROSITE" id="PS50039"/>
    </source>
</evidence>
<evidence type="ECO:0000256" key="2">
    <source>
        <dbReference type="PROSITE-ProRule" id="PRU00089"/>
    </source>
</evidence>
<sequence length="395" mass="42551">MACKSEAAFGTSVLLGDFSAQNVYGCKDVICYDVNGNRSRTSGIDEGGNASVRGIWYQMAGMQPSVGDVKNCLRHSGAIPAGSLSLAALSQRLPLSATSSSDSGSAGLSWLSTSSDMGRVWSTVTAPPHETFSSNLPSLATVHWPPGVGTASVPISDVPTTHGFGRHPAQALSGCLDLQRQFAQSRSMTNGCSVVPTVVIPIPCRRLTAGDLSLLQNQPISKDEPAENIDPEDFIRRLRTPASERCSSESESRPSSADLSLVSGQLASLAHQSDGSRAETSQKRPSYLEMVARALMSSPPDFCLPLAKIYGHVQDHNPHLSSVAIKSWKNSVRHTLSSQPCFAKAQSAMPSLHMWRLHRAFLVDFRADKFHSGLVKKRAKELRNKEQVVKLLDSR</sequence>
<dbReference type="PROSITE" id="PS50039">
    <property type="entry name" value="FORK_HEAD_3"/>
    <property type="match status" value="1"/>
</dbReference>